<organism evidence="1 2">
    <name type="scientific">Rhodopirellula bahusiensis</name>
    <dbReference type="NCBI Taxonomy" id="2014065"/>
    <lineage>
        <taxon>Bacteria</taxon>
        <taxon>Pseudomonadati</taxon>
        <taxon>Planctomycetota</taxon>
        <taxon>Planctomycetia</taxon>
        <taxon>Pirellulales</taxon>
        <taxon>Pirellulaceae</taxon>
        <taxon>Rhodopirellula</taxon>
    </lineage>
</organism>
<dbReference type="OrthoDB" id="9901464at2"/>
<sequence length="144" mass="16613">MFLKPLDLSDGIVITRLNDDTFFDGYRFVSDITSAKRYEFLSEALFEISEIEDQYGESAKQRTYILPVTVQVAGDVTRQEVGEYLESAIKLIMNREDFGNGPTPESYVESEAHWHLIKEMPNRLDEDPDEPDFSLGYYIDPEDI</sequence>
<name>A0A2G1W737_9BACT</name>
<dbReference type="EMBL" id="NIZW01000009">
    <property type="protein sequence ID" value="PHQ34827.1"/>
    <property type="molecule type" value="Genomic_DNA"/>
</dbReference>
<protein>
    <submittedName>
        <fullName evidence="1">Uncharacterized protein</fullName>
    </submittedName>
</protein>
<evidence type="ECO:0000313" key="1">
    <source>
        <dbReference type="EMBL" id="PHQ34827.1"/>
    </source>
</evidence>
<reference evidence="1 2" key="1">
    <citation type="submission" date="2017-06" db="EMBL/GenBank/DDBJ databases">
        <title>Description of Rhodopirellula bahusiensis sp. nov.</title>
        <authorList>
            <person name="Kizina J."/>
            <person name="Harder J."/>
        </authorList>
    </citation>
    <scope>NUCLEOTIDE SEQUENCE [LARGE SCALE GENOMIC DNA]</scope>
    <source>
        <strain evidence="1 2">SWK21</strain>
    </source>
</reference>
<evidence type="ECO:0000313" key="2">
    <source>
        <dbReference type="Proteomes" id="UP000225740"/>
    </source>
</evidence>
<dbReference type="RefSeq" id="WP_099261130.1">
    <property type="nucleotide sequence ID" value="NZ_NIZW01000009.1"/>
</dbReference>
<proteinExistence type="predicted"/>
<dbReference type="AlphaFoldDB" id="A0A2G1W737"/>
<dbReference type="Proteomes" id="UP000225740">
    <property type="component" value="Unassembled WGS sequence"/>
</dbReference>
<comment type="caution">
    <text evidence="1">The sequence shown here is derived from an EMBL/GenBank/DDBJ whole genome shotgun (WGS) entry which is preliminary data.</text>
</comment>
<keyword evidence="2" id="KW-1185">Reference proteome</keyword>
<dbReference type="GeneID" id="90609070"/>
<accession>A0A2G1W737</accession>
<gene>
    <name evidence="1" type="ORF">CEE69_13225</name>
</gene>